<accession>A0A6F8T889</accession>
<organism evidence="1 2">
    <name type="scientific">Legionella antarctica</name>
    <dbReference type="NCBI Taxonomy" id="2708020"/>
    <lineage>
        <taxon>Bacteria</taxon>
        <taxon>Pseudomonadati</taxon>
        <taxon>Pseudomonadota</taxon>
        <taxon>Gammaproteobacteria</taxon>
        <taxon>Legionellales</taxon>
        <taxon>Legionellaceae</taxon>
        <taxon>Legionella</taxon>
    </lineage>
</organism>
<reference evidence="1" key="1">
    <citation type="journal article" date="2020" name="Microbiol. Resour. Announc.">
        <title>Complete Genome Sequence of Novel Psychrotolerant Legionella Strain TUM19329, Isolated from Antarctic Lake Sediment.</title>
        <authorList>
            <person name="Shimada S."/>
            <person name="Nakai R."/>
            <person name="Aoki K."/>
            <person name="Shimoeda N."/>
            <person name="Ohno G."/>
            <person name="Miyazaki Y."/>
            <person name="Kudoh S."/>
            <person name="Imura S."/>
            <person name="Watanabe K."/>
            <person name="Ishii Y."/>
            <person name="Tateda K."/>
        </authorList>
    </citation>
    <scope>NUCLEOTIDE SEQUENCE [LARGE SCALE GENOMIC DNA]</scope>
    <source>
        <strain evidence="1">TUM19329</strain>
    </source>
</reference>
<sequence length="86" mass="9817">MIEASDAKQQIHTAVKAIIDAEYPSPDALKKHVTEYYKYNKVAINHQRNEIHAFFNSNHKTSTRMMFDEMFKALDSSETDTSAPAP</sequence>
<protein>
    <submittedName>
        <fullName evidence="1">Uncharacterized protein</fullName>
    </submittedName>
</protein>
<dbReference type="KEGG" id="lant:TUM19329_26130"/>
<name>A0A6F8T889_9GAMM</name>
<proteinExistence type="predicted"/>
<dbReference type="Proteomes" id="UP000502894">
    <property type="component" value="Chromosome"/>
</dbReference>
<keyword evidence="2" id="KW-1185">Reference proteome</keyword>
<gene>
    <name evidence="1" type="ORF">TUM19329_26130</name>
</gene>
<evidence type="ECO:0000313" key="1">
    <source>
        <dbReference type="EMBL" id="BCA96252.1"/>
    </source>
</evidence>
<evidence type="ECO:0000313" key="2">
    <source>
        <dbReference type="Proteomes" id="UP000502894"/>
    </source>
</evidence>
<dbReference type="RefSeq" id="WP_173237632.1">
    <property type="nucleotide sequence ID" value="NZ_AP022839.1"/>
</dbReference>
<dbReference type="AlphaFoldDB" id="A0A6F8T889"/>
<dbReference type="EMBL" id="AP022839">
    <property type="protein sequence ID" value="BCA96252.1"/>
    <property type="molecule type" value="Genomic_DNA"/>
</dbReference>